<dbReference type="EMBL" id="BPLR01021099">
    <property type="protein sequence ID" value="GIX85859.1"/>
    <property type="molecule type" value="Genomic_DNA"/>
</dbReference>
<evidence type="ECO:0000313" key="3">
    <source>
        <dbReference type="Proteomes" id="UP001054945"/>
    </source>
</evidence>
<proteinExistence type="predicted"/>
<reference evidence="2 3" key="1">
    <citation type="submission" date="2021-06" db="EMBL/GenBank/DDBJ databases">
        <title>Caerostris extrusa draft genome.</title>
        <authorList>
            <person name="Kono N."/>
            <person name="Arakawa K."/>
        </authorList>
    </citation>
    <scope>NUCLEOTIDE SEQUENCE [LARGE SCALE GENOMIC DNA]</scope>
</reference>
<comment type="caution">
    <text evidence="2">The sequence shown here is derived from an EMBL/GenBank/DDBJ whole genome shotgun (WGS) entry which is preliminary data.</text>
</comment>
<evidence type="ECO:0000256" key="1">
    <source>
        <dbReference type="SAM" id="MobiDB-lite"/>
    </source>
</evidence>
<feature type="region of interest" description="Disordered" evidence="1">
    <location>
        <begin position="32"/>
        <end position="56"/>
    </location>
</feature>
<gene>
    <name evidence="2" type="ORF">CEXT_577041</name>
</gene>
<accession>A0AAV4NQL6</accession>
<dbReference type="AlphaFoldDB" id="A0AAV4NQL6"/>
<name>A0AAV4NQL6_CAEEX</name>
<evidence type="ECO:0000313" key="2">
    <source>
        <dbReference type="EMBL" id="GIX85859.1"/>
    </source>
</evidence>
<feature type="compositionally biased region" description="Basic and acidic residues" evidence="1">
    <location>
        <begin position="45"/>
        <end position="56"/>
    </location>
</feature>
<organism evidence="2 3">
    <name type="scientific">Caerostris extrusa</name>
    <name type="common">Bark spider</name>
    <name type="synonym">Caerostris bankana</name>
    <dbReference type="NCBI Taxonomy" id="172846"/>
    <lineage>
        <taxon>Eukaryota</taxon>
        <taxon>Metazoa</taxon>
        <taxon>Ecdysozoa</taxon>
        <taxon>Arthropoda</taxon>
        <taxon>Chelicerata</taxon>
        <taxon>Arachnida</taxon>
        <taxon>Araneae</taxon>
        <taxon>Araneomorphae</taxon>
        <taxon>Entelegynae</taxon>
        <taxon>Araneoidea</taxon>
        <taxon>Araneidae</taxon>
        <taxon>Caerostris</taxon>
    </lineage>
</organism>
<protein>
    <submittedName>
        <fullName evidence="2">Uncharacterized protein</fullName>
    </submittedName>
</protein>
<dbReference type="Proteomes" id="UP001054945">
    <property type="component" value="Unassembled WGS sequence"/>
</dbReference>
<keyword evidence="3" id="KW-1185">Reference proteome</keyword>
<sequence>MSSCVVTQIVSQSSTIIEGAKSNHTEVLQLTGEKMRSQDASTNPTKEEKFEKGKGEGKYRLTTGRQIMVEVRKEKWHQRNKREKEGIRLFSFDSP</sequence>